<dbReference type="InterPro" id="IPR016032">
    <property type="entry name" value="Sig_transdc_resp-reg_C-effctor"/>
</dbReference>
<dbReference type="PRINTS" id="PR00038">
    <property type="entry name" value="HTHLUXR"/>
</dbReference>
<dbReference type="InterPro" id="IPR058245">
    <property type="entry name" value="NreC/VraR/RcsB-like_REC"/>
</dbReference>
<sequence length="215" mass="23877">MSEQQVRVVLADDYPLFRKGLSKILEDYPHIQVVGEASDGKSAIALCREKSPDVLILDLELPDQDGFAVLSRLKDEGIKVKTIVLSMYVTETYVGRALTLGARGYLSKLSEPEEVVRAIETAFQGELYLSPGLFKAVKAAEGIPARPPNLPNLTPRELEVLKLVAQGLTSREIGERLNISSRTVEHHRQSVMKKLGLRRQTDLVRVAINYGLIRS</sequence>
<evidence type="ECO:0000313" key="3">
    <source>
        <dbReference type="EMBL" id="QIJ72343.1"/>
    </source>
</evidence>
<dbReference type="SMART" id="SM00448">
    <property type="entry name" value="REC"/>
    <property type="match status" value="1"/>
</dbReference>
<dbReference type="KEGG" id="tav:G4V39_08685"/>
<keyword evidence="2" id="KW-0238">DNA-binding</keyword>
<evidence type="ECO:0000256" key="2">
    <source>
        <dbReference type="ARBA" id="ARBA00023125"/>
    </source>
</evidence>
<dbReference type="InterPro" id="IPR039420">
    <property type="entry name" value="WalR-like"/>
</dbReference>
<dbReference type="Pfam" id="PF00196">
    <property type="entry name" value="GerE"/>
    <property type="match status" value="1"/>
</dbReference>
<dbReference type="InterPro" id="IPR001789">
    <property type="entry name" value="Sig_transdc_resp-reg_receiver"/>
</dbReference>
<name>A0A6G7PY59_9BACT</name>
<dbReference type="PROSITE" id="PS00622">
    <property type="entry name" value="HTH_LUXR_1"/>
    <property type="match status" value="1"/>
</dbReference>
<dbReference type="InterPro" id="IPR011006">
    <property type="entry name" value="CheY-like_superfamily"/>
</dbReference>
<dbReference type="SUPFAM" id="SSF46894">
    <property type="entry name" value="C-terminal effector domain of the bipartite response regulators"/>
    <property type="match status" value="1"/>
</dbReference>
<dbReference type="PROSITE" id="PS50043">
    <property type="entry name" value="HTH_LUXR_2"/>
    <property type="match status" value="1"/>
</dbReference>
<dbReference type="Proteomes" id="UP000502179">
    <property type="component" value="Chromosome"/>
</dbReference>
<dbReference type="AlphaFoldDB" id="A0A6G7PY59"/>
<keyword evidence="4" id="KW-1185">Reference proteome</keyword>
<dbReference type="GO" id="GO:0003677">
    <property type="term" value="F:DNA binding"/>
    <property type="evidence" value="ECO:0007669"/>
    <property type="project" value="UniProtKB-KW"/>
</dbReference>
<evidence type="ECO:0000313" key="4">
    <source>
        <dbReference type="Proteomes" id="UP000502179"/>
    </source>
</evidence>
<protein>
    <submittedName>
        <fullName evidence="3">Response regulator transcription factor</fullName>
    </submittedName>
</protein>
<dbReference type="InterPro" id="IPR000792">
    <property type="entry name" value="Tscrpt_reg_LuxR_C"/>
</dbReference>
<dbReference type="GO" id="GO:0000160">
    <property type="term" value="P:phosphorelay signal transduction system"/>
    <property type="evidence" value="ECO:0007669"/>
    <property type="project" value="InterPro"/>
</dbReference>
<accession>A0A6G7PY59</accession>
<keyword evidence="1" id="KW-0597">Phosphoprotein</keyword>
<dbReference type="CDD" id="cd17535">
    <property type="entry name" value="REC_NarL-like"/>
    <property type="match status" value="1"/>
</dbReference>
<dbReference type="RefSeq" id="WP_166032561.1">
    <property type="nucleotide sequence ID" value="NZ_CP048877.1"/>
</dbReference>
<dbReference type="EMBL" id="CP048877">
    <property type="protein sequence ID" value="QIJ72343.1"/>
    <property type="molecule type" value="Genomic_DNA"/>
</dbReference>
<evidence type="ECO:0000256" key="1">
    <source>
        <dbReference type="ARBA" id="ARBA00022553"/>
    </source>
</evidence>
<proteinExistence type="predicted"/>
<dbReference type="Gene3D" id="3.40.50.2300">
    <property type="match status" value="1"/>
</dbReference>
<gene>
    <name evidence="3" type="ORF">G4V39_08685</name>
</gene>
<dbReference type="SUPFAM" id="SSF52172">
    <property type="entry name" value="CheY-like"/>
    <property type="match status" value="1"/>
</dbReference>
<dbReference type="Pfam" id="PF00072">
    <property type="entry name" value="Response_reg"/>
    <property type="match status" value="1"/>
</dbReference>
<dbReference type="CDD" id="cd06170">
    <property type="entry name" value="LuxR_C_like"/>
    <property type="match status" value="1"/>
</dbReference>
<dbReference type="PANTHER" id="PTHR43214">
    <property type="entry name" value="TWO-COMPONENT RESPONSE REGULATOR"/>
    <property type="match status" value="1"/>
</dbReference>
<dbReference type="GO" id="GO:0006355">
    <property type="term" value="P:regulation of DNA-templated transcription"/>
    <property type="evidence" value="ECO:0007669"/>
    <property type="project" value="InterPro"/>
</dbReference>
<organism evidence="3 4">
    <name type="scientific">Thermosulfuriphilus ammonigenes</name>
    <dbReference type="NCBI Taxonomy" id="1936021"/>
    <lineage>
        <taxon>Bacteria</taxon>
        <taxon>Pseudomonadati</taxon>
        <taxon>Thermodesulfobacteriota</taxon>
        <taxon>Thermodesulfobacteria</taxon>
        <taxon>Thermodesulfobacteriales</taxon>
        <taxon>Thermodesulfobacteriaceae</taxon>
        <taxon>Thermosulfuriphilus</taxon>
    </lineage>
</organism>
<dbReference type="PANTHER" id="PTHR43214:SF43">
    <property type="entry name" value="TWO-COMPONENT RESPONSE REGULATOR"/>
    <property type="match status" value="1"/>
</dbReference>
<dbReference type="PROSITE" id="PS50110">
    <property type="entry name" value="RESPONSE_REGULATORY"/>
    <property type="match status" value="1"/>
</dbReference>
<dbReference type="SMART" id="SM00421">
    <property type="entry name" value="HTH_LUXR"/>
    <property type="match status" value="1"/>
</dbReference>
<reference evidence="3 4" key="1">
    <citation type="submission" date="2020-02" db="EMBL/GenBank/DDBJ databases">
        <title>Genome analysis of Thermosulfuriphilus ammonigenes ST65T, an anaerobic thermophilic chemolithoautotrophic bacterium isolated from a deep-sea hydrothermal vent.</title>
        <authorList>
            <person name="Slobodkina G."/>
            <person name="Allioux M."/>
            <person name="Merkel A."/>
            <person name="Alain K."/>
            <person name="Jebbar M."/>
            <person name="Slobodkin A."/>
        </authorList>
    </citation>
    <scope>NUCLEOTIDE SEQUENCE [LARGE SCALE GENOMIC DNA]</scope>
    <source>
        <strain evidence="3 4">ST65</strain>
    </source>
</reference>